<dbReference type="OrthoDB" id="7055978at2"/>
<keyword evidence="9" id="KW-1185">Reference proteome</keyword>
<gene>
    <name evidence="6" type="ORF">CJO09_07435</name>
    <name evidence="7" type="ORF">CJP73_06275</name>
</gene>
<dbReference type="InterPro" id="IPR019921">
    <property type="entry name" value="Lucif-like_OxRdtase_Rv2161c"/>
</dbReference>
<proteinExistence type="predicted"/>
<reference evidence="8 9" key="1">
    <citation type="submission" date="2017-08" db="EMBL/GenBank/DDBJ databases">
        <title>Pusillimonas indicus sp. nov., a member of the family Alcaligenaceae isolated from surface seawater.</title>
        <authorList>
            <person name="Li J."/>
        </authorList>
    </citation>
    <scope>NUCLEOTIDE SEQUENCE [LARGE SCALE GENOMIC DNA]</scope>
    <source>
        <strain evidence="6 9">17-4A</strain>
        <strain evidence="7 8">L52-1-41</strain>
    </source>
</reference>
<dbReference type="Proteomes" id="UP000266483">
    <property type="component" value="Unassembled WGS sequence"/>
</dbReference>
<dbReference type="InterPro" id="IPR011251">
    <property type="entry name" value="Luciferase-like_dom"/>
</dbReference>
<evidence type="ECO:0000256" key="1">
    <source>
        <dbReference type="ARBA" id="ARBA00022630"/>
    </source>
</evidence>
<accession>A0A3A1YVL2</accession>
<dbReference type="PANTHER" id="PTHR42847">
    <property type="entry name" value="ALKANESULFONATE MONOOXYGENASE"/>
    <property type="match status" value="1"/>
</dbReference>
<evidence type="ECO:0000256" key="2">
    <source>
        <dbReference type="ARBA" id="ARBA00022643"/>
    </source>
</evidence>
<dbReference type="Proteomes" id="UP000266206">
    <property type="component" value="Unassembled WGS sequence"/>
</dbReference>
<feature type="domain" description="Luciferase-like" evidence="5">
    <location>
        <begin position="14"/>
        <end position="256"/>
    </location>
</feature>
<dbReference type="InterPro" id="IPR036661">
    <property type="entry name" value="Luciferase-like_sf"/>
</dbReference>
<evidence type="ECO:0000313" key="7">
    <source>
        <dbReference type="EMBL" id="RIY41575.1"/>
    </source>
</evidence>
<dbReference type="Pfam" id="PF00296">
    <property type="entry name" value="Bac_luciferase"/>
    <property type="match status" value="1"/>
</dbReference>
<keyword evidence="1" id="KW-0285">Flavoprotein</keyword>
<keyword evidence="3" id="KW-0560">Oxidoreductase</keyword>
<dbReference type="RefSeq" id="WP_119441797.1">
    <property type="nucleotide sequence ID" value="NZ_CP170494.1"/>
</dbReference>
<dbReference type="SUPFAM" id="SSF51679">
    <property type="entry name" value="Bacterial luciferase-like"/>
    <property type="match status" value="1"/>
</dbReference>
<dbReference type="InterPro" id="IPR050172">
    <property type="entry name" value="SsuD_RutA_monooxygenase"/>
</dbReference>
<dbReference type="GO" id="GO:0008726">
    <property type="term" value="F:alkanesulfonate monooxygenase activity"/>
    <property type="evidence" value="ECO:0007669"/>
    <property type="project" value="TreeGrafter"/>
</dbReference>
<keyword evidence="4" id="KW-0503">Monooxygenase</keyword>
<dbReference type="Gene3D" id="3.20.20.30">
    <property type="entry name" value="Luciferase-like domain"/>
    <property type="match status" value="1"/>
</dbReference>
<evidence type="ECO:0000256" key="4">
    <source>
        <dbReference type="ARBA" id="ARBA00023033"/>
    </source>
</evidence>
<dbReference type="GO" id="GO:0046306">
    <property type="term" value="P:alkanesulfonate catabolic process"/>
    <property type="evidence" value="ECO:0007669"/>
    <property type="project" value="TreeGrafter"/>
</dbReference>
<dbReference type="PANTHER" id="PTHR42847:SF4">
    <property type="entry name" value="ALKANESULFONATE MONOOXYGENASE-RELATED"/>
    <property type="match status" value="1"/>
</dbReference>
<dbReference type="NCBIfam" id="TIGR03619">
    <property type="entry name" value="F420_Rv2161c"/>
    <property type="match status" value="1"/>
</dbReference>
<organism evidence="7 8">
    <name type="scientific">Neopusillimonas maritima</name>
    <dbReference type="NCBI Taxonomy" id="2026239"/>
    <lineage>
        <taxon>Bacteria</taxon>
        <taxon>Pseudomonadati</taxon>
        <taxon>Pseudomonadota</taxon>
        <taxon>Betaproteobacteria</taxon>
        <taxon>Burkholderiales</taxon>
        <taxon>Alcaligenaceae</taxon>
        <taxon>Neopusillimonas</taxon>
    </lineage>
</organism>
<keyword evidence="2" id="KW-0288">FMN</keyword>
<evidence type="ECO:0000259" key="5">
    <source>
        <dbReference type="Pfam" id="PF00296"/>
    </source>
</evidence>
<evidence type="ECO:0000313" key="8">
    <source>
        <dbReference type="Proteomes" id="UP000266206"/>
    </source>
</evidence>
<evidence type="ECO:0000313" key="9">
    <source>
        <dbReference type="Proteomes" id="UP000266483"/>
    </source>
</evidence>
<evidence type="ECO:0000313" key="6">
    <source>
        <dbReference type="EMBL" id="RII83421.1"/>
    </source>
</evidence>
<dbReference type="AlphaFoldDB" id="A0A3A1YVL2"/>
<dbReference type="EMBL" id="NQOU01000002">
    <property type="protein sequence ID" value="RII83421.1"/>
    <property type="molecule type" value="Genomic_DNA"/>
</dbReference>
<protein>
    <submittedName>
        <fullName evidence="7">LLM class F420-dependent oxidoreductase</fullName>
    </submittedName>
</protein>
<name>A0A3A1YVL2_9BURK</name>
<evidence type="ECO:0000256" key="3">
    <source>
        <dbReference type="ARBA" id="ARBA00023002"/>
    </source>
</evidence>
<sequence length="324" mass="36472">MATLHGTFGIAARNFTAYPTIPDAQELVEYGVRMEELGFDSLWVWDHILLGVDPHFPILDSLTLLTAIAARTKKIKLSTGILVLPLRNPVTLAKQLSTMDQISGGRMLPAMAAGWYKREFDAVGVPFEKRGRIMDDNLDIMRRFFNEDLVSGDWPNHRIPAGVMFPKPVQKPFPILIGGYADRVLKRAATNGDGWLTYFYKPDAFIESWQKVRNYAEEDGRDPDTVLNGNQLPIMVGESRAAVEKTMMDWLNVDFDIAQGSMSTMDSAIMGNVDECIEQLKEHIDAGVQKLIFVPYKYQMDQVEVIAKEIVPKLRAYAAEKQKG</sequence>
<comment type="caution">
    <text evidence="7">The sequence shown here is derived from an EMBL/GenBank/DDBJ whole genome shotgun (WGS) entry which is preliminary data.</text>
</comment>
<dbReference type="EMBL" id="NQYH01000003">
    <property type="protein sequence ID" value="RIY41575.1"/>
    <property type="molecule type" value="Genomic_DNA"/>
</dbReference>